<dbReference type="InterPro" id="IPR051941">
    <property type="entry name" value="BG_Antigen-Binding_Lectin"/>
</dbReference>
<evidence type="ECO:0000256" key="8">
    <source>
        <dbReference type="SAM" id="MobiDB-lite"/>
    </source>
</evidence>
<dbReference type="PANTHER" id="PTHR45713:SF6">
    <property type="entry name" value="F5_8 TYPE C DOMAIN-CONTAINING PROTEIN"/>
    <property type="match status" value="1"/>
</dbReference>
<comment type="function">
    <text evidence="1">Acts as a defensive agent. Recognizes blood group fucosylated oligosaccharides including A, B, H and Lewis B-type antigens. Does not recognize Lewis A antigen and has low affinity for monovalent haptens.</text>
</comment>
<feature type="region of interest" description="Disordered" evidence="8">
    <location>
        <begin position="398"/>
        <end position="450"/>
    </location>
</feature>
<evidence type="ECO:0000256" key="6">
    <source>
        <dbReference type="ARBA" id="ARBA00022837"/>
    </source>
</evidence>
<dbReference type="Gene3D" id="2.60.120.260">
    <property type="entry name" value="Galactose-binding domain-like"/>
    <property type="match status" value="4"/>
</dbReference>
<protein>
    <recommendedName>
        <fullName evidence="9">Fucolectin tachylectin-4 pentraxin-1 domain-containing protein</fullName>
    </recommendedName>
</protein>
<evidence type="ECO:0000256" key="5">
    <source>
        <dbReference type="ARBA" id="ARBA00022734"/>
    </source>
</evidence>
<dbReference type="GO" id="GO:0010185">
    <property type="term" value="P:regulation of cellular defense response"/>
    <property type="evidence" value="ECO:0007669"/>
    <property type="project" value="UniProtKB-ARBA"/>
</dbReference>
<dbReference type="InterPro" id="IPR006585">
    <property type="entry name" value="FTP1"/>
</dbReference>
<dbReference type="PANTHER" id="PTHR45713">
    <property type="entry name" value="FTP DOMAIN-CONTAINING PROTEIN"/>
    <property type="match status" value="1"/>
</dbReference>
<evidence type="ECO:0000256" key="1">
    <source>
        <dbReference type="ARBA" id="ARBA00002219"/>
    </source>
</evidence>
<feature type="region of interest" description="Disordered" evidence="8">
    <location>
        <begin position="201"/>
        <end position="228"/>
    </location>
</feature>
<evidence type="ECO:0000256" key="3">
    <source>
        <dbReference type="ARBA" id="ARBA00011233"/>
    </source>
</evidence>
<gene>
    <name evidence="10" type="ORF">ACHAWO_005720</name>
</gene>
<dbReference type="EMBL" id="JALLPJ020000984">
    <property type="protein sequence ID" value="KAL3778467.1"/>
    <property type="molecule type" value="Genomic_DNA"/>
</dbReference>
<proteinExistence type="inferred from homology"/>
<dbReference type="InterPro" id="IPR008979">
    <property type="entry name" value="Galactose-bd-like_sf"/>
</dbReference>
<evidence type="ECO:0000313" key="11">
    <source>
        <dbReference type="Proteomes" id="UP001530400"/>
    </source>
</evidence>
<dbReference type="GO" id="GO:0042806">
    <property type="term" value="F:fucose binding"/>
    <property type="evidence" value="ECO:0007669"/>
    <property type="project" value="UniProtKB-ARBA"/>
</dbReference>
<evidence type="ECO:0000313" key="10">
    <source>
        <dbReference type="EMBL" id="KAL3778467.1"/>
    </source>
</evidence>
<keyword evidence="4" id="KW-0479">Metal-binding</keyword>
<feature type="domain" description="Fucolectin tachylectin-4 pentraxin-1" evidence="9">
    <location>
        <begin position="481"/>
        <end position="652"/>
    </location>
</feature>
<comment type="similarity">
    <text evidence="2">Belongs to the fucolectin family.</text>
</comment>
<comment type="subunit">
    <text evidence="3">Homotrimer.</text>
</comment>
<evidence type="ECO:0000256" key="4">
    <source>
        <dbReference type="ARBA" id="ARBA00022723"/>
    </source>
</evidence>
<feature type="compositionally biased region" description="Low complexity" evidence="8">
    <location>
        <begin position="210"/>
        <end position="228"/>
    </location>
</feature>
<reference evidence="10 11" key="1">
    <citation type="submission" date="2024-10" db="EMBL/GenBank/DDBJ databases">
        <title>Updated reference genomes for cyclostephanoid diatoms.</title>
        <authorList>
            <person name="Roberts W.R."/>
            <person name="Alverson A.J."/>
        </authorList>
    </citation>
    <scope>NUCLEOTIDE SEQUENCE [LARGE SCALE GENOMIC DNA]</scope>
    <source>
        <strain evidence="10 11">AJA010-31</strain>
    </source>
</reference>
<dbReference type="Proteomes" id="UP001530400">
    <property type="component" value="Unassembled WGS sequence"/>
</dbReference>
<dbReference type="SUPFAM" id="SSF49785">
    <property type="entry name" value="Galactose-binding domain-like"/>
    <property type="match status" value="4"/>
</dbReference>
<dbReference type="Pfam" id="PF22633">
    <property type="entry name" value="F5_F8_type_C_2"/>
    <property type="match status" value="3"/>
</dbReference>
<dbReference type="SMART" id="SM00607">
    <property type="entry name" value="FTP"/>
    <property type="match status" value="1"/>
</dbReference>
<accession>A0ABD3NR99</accession>
<evidence type="ECO:0000256" key="2">
    <source>
        <dbReference type="ARBA" id="ARBA00010147"/>
    </source>
</evidence>
<dbReference type="GO" id="GO:0046872">
    <property type="term" value="F:metal ion binding"/>
    <property type="evidence" value="ECO:0007669"/>
    <property type="project" value="UniProtKB-KW"/>
</dbReference>
<evidence type="ECO:0000259" key="9">
    <source>
        <dbReference type="SMART" id="SM00607"/>
    </source>
</evidence>
<dbReference type="GO" id="GO:0001868">
    <property type="term" value="P:regulation of complement activation, lectin pathway"/>
    <property type="evidence" value="ECO:0007669"/>
    <property type="project" value="UniProtKB-ARBA"/>
</dbReference>
<name>A0ABD3NR99_9STRA</name>
<comment type="caution">
    <text evidence="10">The sequence shown here is derived from an EMBL/GenBank/DDBJ whole genome shotgun (WGS) entry which is preliminary data.</text>
</comment>
<keyword evidence="6" id="KW-0106">Calcium</keyword>
<organism evidence="10 11">
    <name type="scientific">Cyclotella atomus</name>
    <dbReference type="NCBI Taxonomy" id="382360"/>
    <lineage>
        <taxon>Eukaryota</taxon>
        <taxon>Sar</taxon>
        <taxon>Stramenopiles</taxon>
        <taxon>Ochrophyta</taxon>
        <taxon>Bacillariophyta</taxon>
        <taxon>Coscinodiscophyceae</taxon>
        <taxon>Thalassiosirophycidae</taxon>
        <taxon>Stephanodiscales</taxon>
        <taxon>Stephanodiscaceae</taxon>
        <taxon>Cyclotella</taxon>
    </lineage>
</organism>
<keyword evidence="11" id="KW-1185">Reference proteome</keyword>
<evidence type="ECO:0000256" key="7">
    <source>
        <dbReference type="ARBA" id="ARBA00023157"/>
    </source>
</evidence>
<dbReference type="AlphaFoldDB" id="A0ABD3NR99"/>
<keyword evidence="5" id="KW-0430">Lectin</keyword>
<keyword evidence="7" id="KW-1015">Disulfide bond</keyword>
<sequence length="1059" mass="113361">MSVLFHRKIIISTFTLNMIRSIGATLKLLFDTAHVFLLLSVLKSSPLLAESLQQTLIEVGQAKTSEAGQTKTSPLTQRQTYECLPYGQSPLYEGRQYTAYAGDYKFDVTIGSGGTFVQKWASDGSIVATIGTFSSFDSRGWASYTAGTFCGAIDADRSGKVTFQEDCSLAQSDTVSATEPSTCYYEITVWVCYCPTPAPTKKPTSPPSQDPTTNPTNAPTTGPSSSPSGIQAKFVVSNSCDGPLIKTVKLQQTTSDYLSIYELEILDSTGTNIAIGKAASQSSTYHCDGASCVAINAIDGDMTTLSHTNSWYDGDDSNPWLNIDLGTSSKVQKIVIHNRWCDDVDDNYQCLCRLSNANVLLYDGSGSVKSSFSVGDTCGELTLEYDLCTAPSSSPIFSPSSMPSAGPTLQPSDIPSRLHSELPSKEPSVQPTSIPSIRLTDNPSGAPSTQQLQTFQAKFVKISKSFGEFNILEVQVYDSRGTNRALSSLGSIATQSTNYTCGSDLCYASFAIDGNTGQTSDTCNGMAATIEDQNDTWWQVDLRDMFTISSVVVYSREDCCTDRLSHATVSLLDQSGATVGIIADIGDKNGVQSFTLSSSDFTAITNSPTIGPSSPPSFSNSCDGPLIKTVKLQQSSGDYLNIYELKILDPAGTNIAIGKAASQSSTYHCDGASCVAINAIDGDMTTLSHTNSWYDGDDSNPWLNIDLGTSSKVQKIVIHNRWCDDVDDNYQCLCRLSNANVLLYDGSGSVKSSFSVGDTCGELTLEYDLCTSPTFSPTVATCLPNASKVKIIASPGNYLQLFSVQVFSTSSGSSLAVGKAASQSTTLEDGTPASEALNSIDEYSFSHTRKDDANAWWEVDLGSIQPISAIYIGQHKCRYAPDPTYCFCHLGGANFTLLDDSGVAVASYTLGLVCAKRHLVEFDSSYQCAASPTSPPGPFTLGTDRTNDCPDGYVNTPNADECFVGYEYLASTDSSKTWVTRTDPRSWSSSVDNPGCVVYLYNGEWDFFYNTGGQLPGLQTNRFPVCSLITPTTSPSSSPTISTSLIQPVAAPIAYPSAP</sequence>
<feature type="compositionally biased region" description="Polar residues" evidence="8">
    <location>
        <begin position="427"/>
        <end position="450"/>
    </location>
</feature>